<organism evidence="8 9">
    <name type="scientific">Pichia californica</name>
    <dbReference type="NCBI Taxonomy" id="460514"/>
    <lineage>
        <taxon>Eukaryota</taxon>
        <taxon>Fungi</taxon>
        <taxon>Dikarya</taxon>
        <taxon>Ascomycota</taxon>
        <taxon>Saccharomycotina</taxon>
        <taxon>Pichiomycetes</taxon>
        <taxon>Pichiales</taxon>
        <taxon>Pichiaceae</taxon>
        <taxon>Pichia</taxon>
    </lineage>
</organism>
<name>A0A9P7BEC5_9ASCO</name>
<evidence type="ECO:0000259" key="7">
    <source>
        <dbReference type="Pfam" id="PF05529"/>
    </source>
</evidence>
<evidence type="ECO:0000256" key="2">
    <source>
        <dbReference type="ARBA" id="ARBA00022692"/>
    </source>
</evidence>
<evidence type="ECO:0000256" key="3">
    <source>
        <dbReference type="ARBA" id="ARBA00022989"/>
    </source>
</evidence>
<keyword evidence="3 5" id="KW-1133">Transmembrane helix</keyword>
<dbReference type="InterPro" id="IPR008417">
    <property type="entry name" value="BAP29/BAP31"/>
</dbReference>
<feature type="transmembrane region" description="Helical" evidence="5">
    <location>
        <begin position="5"/>
        <end position="23"/>
    </location>
</feature>
<comment type="function">
    <text evidence="5">May play a role in anterograde transport of membrane proteins from the endoplasmic reticulum to the Golgi.</text>
</comment>
<dbReference type="PANTHER" id="PTHR12701:SF19">
    <property type="entry name" value="ENDOPLASMIC RETICULUM TRANSMEMBRANE PROTEIN 1-RELATED"/>
    <property type="match status" value="1"/>
</dbReference>
<comment type="caution">
    <text evidence="8">The sequence shown here is derived from an EMBL/GenBank/DDBJ whole genome shotgun (WGS) entry which is preliminary data.</text>
</comment>
<comment type="subcellular location">
    <subcellularLocation>
        <location evidence="5">Endoplasmic reticulum membrane</location>
        <topology evidence="5">Multi-pass membrane protein</topology>
    </subcellularLocation>
    <subcellularLocation>
        <location evidence="1">Membrane</location>
        <topology evidence="1">Multi-pass membrane protein</topology>
    </subcellularLocation>
</comment>
<dbReference type="GO" id="GO:0005789">
    <property type="term" value="C:endoplasmic reticulum membrane"/>
    <property type="evidence" value="ECO:0007669"/>
    <property type="project" value="UniProtKB-SubCell"/>
</dbReference>
<keyword evidence="5" id="KW-0653">Protein transport</keyword>
<proteinExistence type="inferred from homology"/>
<dbReference type="EMBL" id="PUHW01000098">
    <property type="protein sequence ID" value="KAG0689162.1"/>
    <property type="molecule type" value="Genomic_DNA"/>
</dbReference>
<evidence type="ECO:0000256" key="5">
    <source>
        <dbReference type="RuleBase" id="RU367026"/>
    </source>
</evidence>
<keyword evidence="5" id="KW-0256">Endoplasmic reticulum</keyword>
<dbReference type="PANTHER" id="PTHR12701">
    <property type="entry name" value="BCR-ASSOCIATED PROTEIN, BAP"/>
    <property type="match status" value="1"/>
</dbReference>
<keyword evidence="2 5" id="KW-0812">Transmembrane</keyword>
<keyword evidence="5" id="KW-0931">ER-Golgi transport</keyword>
<keyword evidence="9" id="KW-1185">Reference proteome</keyword>
<dbReference type="GO" id="GO:0070973">
    <property type="term" value="P:protein localization to endoplasmic reticulum exit site"/>
    <property type="evidence" value="ECO:0007669"/>
    <property type="project" value="UniProtKB-UniRule"/>
</dbReference>
<keyword evidence="6" id="KW-0175">Coiled coil</keyword>
<protein>
    <recommendedName>
        <fullName evidence="5">Endoplasmic reticulum transmembrane protein</fullName>
    </recommendedName>
</protein>
<dbReference type="OrthoDB" id="435607at2759"/>
<comment type="similarity">
    <text evidence="5">Belongs to the BCAP29/BCAP31 family.</text>
</comment>
<evidence type="ECO:0000256" key="1">
    <source>
        <dbReference type="ARBA" id="ARBA00004141"/>
    </source>
</evidence>
<dbReference type="GO" id="GO:0006888">
    <property type="term" value="P:endoplasmic reticulum to Golgi vesicle-mediated transport"/>
    <property type="evidence" value="ECO:0007669"/>
    <property type="project" value="UniProtKB-UniRule"/>
</dbReference>
<feature type="transmembrane region" description="Helical" evidence="5">
    <location>
        <begin position="98"/>
        <end position="118"/>
    </location>
</feature>
<dbReference type="InterPro" id="IPR040463">
    <property type="entry name" value="BAP29/BAP31_N"/>
</dbReference>
<keyword evidence="5" id="KW-0813">Transport</keyword>
<reference evidence="8" key="1">
    <citation type="submission" date="2020-11" db="EMBL/GenBank/DDBJ databases">
        <title>Kefir isolates.</title>
        <authorList>
            <person name="Marcisauskas S."/>
            <person name="Kim Y."/>
            <person name="Blasche S."/>
        </authorList>
    </citation>
    <scope>NUCLEOTIDE SEQUENCE</scope>
    <source>
        <strain evidence="8">Olga-1</strain>
    </source>
</reference>
<evidence type="ECO:0000256" key="4">
    <source>
        <dbReference type="ARBA" id="ARBA00023136"/>
    </source>
</evidence>
<feature type="transmembrane region" description="Helical" evidence="5">
    <location>
        <begin position="43"/>
        <end position="62"/>
    </location>
</feature>
<keyword evidence="4 5" id="KW-0472">Membrane</keyword>
<dbReference type="GO" id="GO:0006886">
    <property type="term" value="P:intracellular protein transport"/>
    <property type="evidence" value="ECO:0007669"/>
    <property type="project" value="UniProtKB-UniRule"/>
</dbReference>
<dbReference type="Pfam" id="PF05529">
    <property type="entry name" value="Bap31"/>
    <property type="match status" value="1"/>
</dbReference>
<feature type="coiled-coil region" evidence="6">
    <location>
        <begin position="146"/>
        <end position="173"/>
    </location>
</feature>
<dbReference type="Proteomes" id="UP000697127">
    <property type="component" value="Unassembled WGS sequence"/>
</dbReference>
<evidence type="ECO:0000313" key="9">
    <source>
        <dbReference type="Proteomes" id="UP000697127"/>
    </source>
</evidence>
<dbReference type="AlphaFoldDB" id="A0A9P7BEC5"/>
<evidence type="ECO:0000256" key="6">
    <source>
        <dbReference type="SAM" id="Coils"/>
    </source>
</evidence>
<gene>
    <name evidence="8" type="ORF">C6P40_005497</name>
</gene>
<sequence>MTLVFSLLTIEIGIVSFLLLPLPPKFQNFLLKKYNELLNNSNFKIILIFIDVLISIMFVDSCKNGIEFFKNKDEIIEFTNNKNNWDLKSKKFYSQRNLYILGAILSLQVAVWFMSILFKSIIKNKSLLVELSKDNNSSSSSTSSSTVELQDKIKKAELDVSTLKKQYDSLYEQYEKKNSTPIESNTVKKDK</sequence>
<evidence type="ECO:0000313" key="8">
    <source>
        <dbReference type="EMBL" id="KAG0689162.1"/>
    </source>
</evidence>
<feature type="domain" description="BAP29/BAP31 transmembrane" evidence="7">
    <location>
        <begin position="1"/>
        <end position="125"/>
    </location>
</feature>
<accession>A0A9P7BEC5</accession>